<feature type="transmembrane region" description="Helical" evidence="2">
    <location>
        <begin position="215"/>
        <end position="236"/>
    </location>
</feature>
<evidence type="ECO:0000313" key="4">
    <source>
        <dbReference type="Proteomes" id="UP001437460"/>
    </source>
</evidence>
<dbReference type="EMBL" id="JBBMFJ010000007">
    <property type="protein sequence ID" value="MEQ2562556.1"/>
    <property type="molecule type" value="Genomic_DNA"/>
</dbReference>
<keyword evidence="2" id="KW-1133">Transmembrane helix</keyword>
<comment type="caution">
    <text evidence="3">The sequence shown here is derived from an EMBL/GenBank/DDBJ whole genome shotgun (WGS) entry which is preliminary data.</text>
</comment>
<gene>
    <name evidence="3" type="ORF">WMO41_05190</name>
</gene>
<keyword evidence="4" id="KW-1185">Reference proteome</keyword>
<feature type="transmembrane region" description="Helical" evidence="2">
    <location>
        <begin position="186"/>
        <end position="209"/>
    </location>
</feature>
<keyword evidence="2" id="KW-0812">Transmembrane</keyword>
<protein>
    <submittedName>
        <fullName evidence="3">DUF308 domain-containing protein</fullName>
    </submittedName>
</protein>
<evidence type="ECO:0000256" key="2">
    <source>
        <dbReference type="SAM" id="Phobius"/>
    </source>
</evidence>
<dbReference type="RefSeq" id="WP_349228846.1">
    <property type="nucleotide sequence ID" value="NZ_JBBMFJ010000007.1"/>
</dbReference>
<keyword evidence="2" id="KW-0472">Membrane</keyword>
<organism evidence="3 4">
    <name type="scientific">Ventrimonas faecis</name>
    <dbReference type="NCBI Taxonomy" id="3133170"/>
    <lineage>
        <taxon>Bacteria</taxon>
        <taxon>Bacillati</taxon>
        <taxon>Bacillota</taxon>
        <taxon>Clostridia</taxon>
        <taxon>Lachnospirales</taxon>
        <taxon>Lachnospiraceae</taxon>
        <taxon>Ventrimonas</taxon>
    </lineage>
</organism>
<accession>A0ABV1HJR6</accession>
<feature type="coiled-coil region" evidence="1">
    <location>
        <begin position="289"/>
        <end position="319"/>
    </location>
</feature>
<name>A0ABV1HJR6_9FIRM</name>
<evidence type="ECO:0000256" key="1">
    <source>
        <dbReference type="SAM" id="Coils"/>
    </source>
</evidence>
<reference evidence="3 4" key="1">
    <citation type="submission" date="2024-03" db="EMBL/GenBank/DDBJ databases">
        <title>Human intestinal bacterial collection.</title>
        <authorList>
            <person name="Pauvert C."/>
            <person name="Hitch T.C.A."/>
            <person name="Clavel T."/>
        </authorList>
    </citation>
    <scope>NUCLEOTIDE SEQUENCE [LARGE SCALE GENOMIC DNA]</scope>
    <source>
        <strain evidence="3 4">CLA-AP-H27</strain>
    </source>
</reference>
<keyword evidence="1" id="KW-0175">Coiled coil</keyword>
<dbReference type="Proteomes" id="UP001437460">
    <property type="component" value="Unassembled WGS sequence"/>
</dbReference>
<proteinExistence type="predicted"/>
<feature type="coiled-coil region" evidence="1">
    <location>
        <begin position="236"/>
        <end position="263"/>
    </location>
</feature>
<evidence type="ECO:0000313" key="3">
    <source>
        <dbReference type="EMBL" id="MEQ2562556.1"/>
    </source>
</evidence>
<sequence length="336" mass="38228">MLWKPKKLGAKELTEQELAADKKSCRKIGPCGIGKKALYLNSFYIDRCYYVPVESVSRVFKRVAMSKGGFSGKGLFATIPYLVVVYDNGQEKQCNFKYEDQVDLFLARIQQEFPEIKTVSEAAEKRLEEAERAREQKPEVPLCGMALKEVERLECAKEYLEKQPVLFAEFSNAARKKRTYEQTKPYYKWGALLFTVLGIAALVSGLASLKSQAPFAVWFVLFGIAGIFLFSGANVMPTSRNNRKAIEKRLETAEAQVAECKSHCPKELAVPSRYLHPVTLSRMIRLIREGRANDEKEALEQVKEDLKQLNASVQVSQEEYDEIMAVKPLFLIHDYQ</sequence>